<protein>
    <submittedName>
        <fullName evidence="2">Uncharacterized protein</fullName>
    </submittedName>
</protein>
<evidence type="ECO:0000256" key="1">
    <source>
        <dbReference type="SAM" id="MobiDB-lite"/>
    </source>
</evidence>
<dbReference type="AlphaFoldDB" id="A0A7R7Y1P2"/>
<reference evidence="2" key="1">
    <citation type="submission" date="2021-01" db="EMBL/GenBank/DDBJ databases">
        <authorList>
            <consortium name="Aspergillus puulaauensis MK2 genome sequencing consortium"/>
            <person name="Kazuki M."/>
            <person name="Futagami T."/>
        </authorList>
    </citation>
    <scope>NUCLEOTIDE SEQUENCE</scope>
    <source>
        <strain evidence="2">MK2</strain>
    </source>
</reference>
<proteinExistence type="predicted"/>
<evidence type="ECO:0000313" key="2">
    <source>
        <dbReference type="EMBL" id="BCS30539.1"/>
    </source>
</evidence>
<keyword evidence="3" id="KW-1185">Reference proteome</keyword>
<reference evidence="2" key="2">
    <citation type="submission" date="2021-02" db="EMBL/GenBank/DDBJ databases">
        <title>Aspergillus puulaauensis MK2 genome sequence.</title>
        <authorList>
            <person name="Futagami T."/>
            <person name="Mori K."/>
            <person name="Kadooka C."/>
            <person name="Tanaka T."/>
        </authorList>
    </citation>
    <scope>NUCLEOTIDE SEQUENCE</scope>
    <source>
        <strain evidence="2">MK2</strain>
    </source>
</reference>
<dbReference type="EMBL" id="AP024450">
    <property type="protein sequence ID" value="BCS30539.1"/>
    <property type="molecule type" value="Genomic_DNA"/>
</dbReference>
<dbReference type="KEGG" id="apuu:APUU_80842S"/>
<name>A0A7R7Y1P2_9EURO</name>
<accession>A0A7R7Y1P2</accession>
<dbReference type="Proteomes" id="UP000654913">
    <property type="component" value="Chromosome 8"/>
</dbReference>
<dbReference type="GeneID" id="64980536"/>
<gene>
    <name evidence="2" type="ORF">APUU_80842S</name>
</gene>
<feature type="region of interest" description="Disordered" evidence="1">
    <location>
        <begin position="1"/>
        <end position="29"/>
    </location>
</feature>
<organism evidence="2 3">
    <name type="scientific">Aspergillus puulaauensis</name>
    <dbReference type="NCBI Taxonomy" id="1220207"/>
    <lineage>
        <taxon>Eukaryota</taxon>
        <taxon>Fungi</taxon>
        <taxon>Dikarya</taxon>
        <taxon>Ascomycota</taxon>
        <taxon>Pezizomycotina</taxon>
        <taxon>Eurotiomycetes</taxon>
        <taxon>Eurotiomycetidae</taxon>
        <taxon>Eurotiales</taxon>
        <taxon>Aspergillaceae</taxon>
        <taxon>Aspergillus</taxon>
    </lineage>
</organism>
<evidence type="ECO:0000313" key="3">
    <source>
        <dbReference type="Proteomes" id="UP000654913"/>
    </source>
</evidence>
<sequence>MHSSQVAGNHVRAAGEEAPRSTVTPPSHKHFATRLRNADDLTRFCLFFSANTSELTLDLDDHQNPLLDEPTWAGAYAIDSQPTDHMRARCGSHWRWSCCLLGF</sequence>
<dbReference type="RefSeq" id="XP_041562725.1">
    <property type="nucleotide sequence ID" value="XM_041697167.1"/>
</dbReference>